<feature type="domain" description="HTH iclR-type" evidence="3">
    <location>
        <begin position="247"/>
        <end position="289"/>
    </location>
</feature>
<reference evidence="4 5" key="1">
    <citation type="submission" date="2022-08" db="EMBL/GenBank/DDBJ databases">
        <title>Tractidigestivibacter montrealensis type strain KD21.</title>
        <authorList>
            <person name="Diop K."/>
            <person name="Richard C."/>
            <person name="Routy B."/>
        </authorList>
    </citation>
    <scope>NUCLEOTIDE SEQUENCE [LARGE SCALE GENOMIC DNA]</scope>
    <source>
        <strain evidence="4 5">KD21</strain>
    </source>
</reference>
<feature type="domain" description="DUF234" evidence="2">
    <location>
        <begin position="314"/>
        <end position="417"/>
    </location>
</feature>
<dbReference type="InterPro" id="IPR027417">
    <property type="entry name" value="P-loop_NTPase"/>
</dbReference>
<dbReference type="RefSeq" id="WP_258499034.1">
    <property type="nucleotide sequence ID" value="NZ_JANSKA010000003.1"/>
</dbReference>
<evidence type="ECO:0000313" key="4">
    <source>
        <dbReference type="EMBL" id="MCR9036462.1"/>
    </source>
</evidence>
<dbReference type="SUPFAM" id="SSF52540">
    <property type="entry name" value="P-loop containing nucleoside triphosphate hydrolases"/>
    <property type="match status" value="1"/>
</dbReference>
<dbReference type="InterPro" id="IPR036388">
    <property type="entry name" value="WH-like_DNA-bd_sf"/>
</dbReference>
<dbReference type="InterPro" id="IPR011579">
    <property type="entry name" value="ATPase_dom"/>
</dbReference>
<dbReference type="Gene3D" id="1.10.10.10">
    <property type="entry name" value="Winged helix-like DNA-binding domain superfamily/Winged helix DNA-binding domain"/>
    <property type="match status" value="1"/>
</dbReference>
<evidence type="ECO:0000259" key="2">
    <source>
        <dbReference type="Pfam" id="PF03008"/>
    </source>
</evidence>
<dbReference type="InterPro" id="IPR011991">
    <property type="entry name" value="ArsR-like_HTH"/>
</dbReference>
<gene>
    <name evidence="4" type="ORF">NVS32_05795</name>
</gene>
<feature type="domain" description="ATPase" evidence="1">
    <location>
        <begin position="4"/>
        <end position="205"/>
    </location>
</feature>
<organism evidence="4 5">
    <name type="scientific">Tractidigestivibacter montrealensis</name>
    <dbReference type="NCBI Taxonomy" id="2972466"/>
    <lineage>
        <taxon>Bacteria</taxon>
        <taxon>Bacillati</taxon>
        <taxon>Actinomycetota</taxon>
        <taxon>Coriobacteriia</taxon>
        <taxon>Coriobacteriales</taxon>
        <taxon>Atopobiaceae</taxon>
        <taxon>Tractidigestivibacter</taxon>
    </lineage>
</organism>
<protein>
    <submittedName>
        <fullName evidence="4">ATP-binding protein</fullName>
    </submittedName>
</protein>
<dbReference type="GO" id="GO:0005524">
    <property type="term" value="F:ATP binding"/>
    <property type="evidence" value="ECO:0007669"/>
    <property type="project" value="UniProtKB-KW"/>
</dbReference>
<dbReference type="SUPFAM" id="SSF46785">
    <property type="entry name" value="Winged helix' DNA-binding domain"/>
    <property type="match status" value="1"/>
</dbReference>
<dbReference type="EMBL" id="JANSKA010000003">
    <property type="protein sequence ID" value="MCR9036462.1"/>
    <property type="molecule type" value="Genomic_DNA"/>
</dbReference>
<keyword evidence="4" id="KW-0067">ATP-binding</keyword>
<proteinExistence type="predicted"/>
<dbReference type="InterPro" id="IPR004256">
    <property type="entry name" value="DUF234"/>
</dbReference>
<dbReference type="InterPro" id="IPR036390">
    <property type="entry name" value="WH_DNA-bd_sf"/>
</dbReference>
<keyword evidence="5" id="KW-1185">Reference proteome</keyword>
<evidence type="ECO:0000313" key="5">
    <source>
        <dbReference type="Proteomes" id="UP001204320"/>
    </source>
</evidence>
<sequence>MERFVGRKRELSALEQHFNTGRFEMVVVYGRRRLGKTMLLTEFAKDKRCLFFTAQEKSDTINLAEFSSAIASFFSMPIAPFASWGDALAFVGSRAVGDDAPLLLVFDEFPYAAKANPGLPSILQSTIDHKLLQTNMTLVLCGSNQGFMESEVLGQKSPLYGRRTAQIELKPFDCFDARLMLPNTSPQEVIEYYVTFGGTPYYLAQIRPEESYRQNVARLFFDPYGLLFEEPQMLLRQELNETTLYTSILDAVASGATKPREIADRSGVAQPSVGKYLQTLEGLGMVERQVPFGENPSRSRKGAYRLRDPFFAFWYRFVSPYTGAVETGSGEATAAQVVAGQALDTYVGDRFEDICLQWVERQNAAGNLGFIATTFGKWWGTDPVARERADVDVVASDAGRSNLLVGECKWRNEFDETEALRLLAQRSDVFAGAAARTYVLFSKYKVSEGTVAKARGQESLWLVDAAQTLES</sequence>
<dbReference type="Gene3D" id="3.40.50.300">
    <property type="entry name" value="P-loop containing nucleotide triphosphate hydrolases"/>
    <property type="match status" value="1"/>
</dbReference>
<evidence type="ECO:0000259" key="3">
    <source>
        <dbReference type="Pfam" id="PF09339"/>
    </source>
</evidence>
<dbReference type="Pfam" id="PF03008">
    <property type="entry name" value="DUF234"/>
    <property type="match status" value="1"/>
</dbReference>
<dbReference type="CDD" id="cd00090">
    <property type="entry name" value="HTH_ARSR"/>
    <property type="match status" value="1"/>
</dbReference>
<dbReference type="InterPro" id="IPR005471">
    <property type="entry name" value="Tscrpt_reg_IclR_N"/>
</dbReference>
<comment type="caution">
    <text evidence="4">The sequence shown here is derived from an EMBL/GenBank/DDBJ whole genome shotgun (WGS) entry which is preliminary data.</text>
</comment>
<dbReference type="Pfam" id="PF09339">
    <property type="entry name" value="HTH_IclR"/>
    <property type="match status" value="1"/>
</dbReference>
<evidence type="ECO:0000259" key="1">
    <source>
        <dbReference type="Pfam" id="PF01637"/>
    </source>
</evidence>
<dbReference type="PANTHER" id="PTHR34704">
    <property type="entry name" value="ATPASE"/>
    <property type="match status" value="1"/>
</dbReference>
<name>A0ABT1Z8C7_9ACTN</name>
<keyword evidence="4" id="KW-0547">Nucleotide-binding</keyword>
<accession>A0ABT1Z8C7</accession>
<dbReference type="Pfam" id="PF01637">
    <property type="entry name" value="ATPase_2"/>
    <property type="match status" value="1"/>
</dbReference>
<dbReference type="PANTHER" id="PTHR34704:SF2">
    <property type="entry name" value="ATPASE"/>
    <property type="match status" value="1"/>
</dbReference>
<dbReference type="Proteomes" id="UP001204320">
    <property type="component" value="Unassembled WGS sequence"/>
</dbReference>